<dbReference type="InterPro" id="IPR022935">
    <property type="entry name" value="ClpS"/>
</dbReference>
<evidence type="ECO:0000313" key="3">
    <source>
        <dbReference type="EMBL" id="QQO07924.1"/>
    </source>
</evidence>
<feature type="domain" description="Adaptor protein ClpS core" evidence="2">
    <location>
        <begin position="20"/>
        <end position="98"/>
    </location>
</feature>
<dbReference type="RefSeq" id="WP_215625230.1">
    <property type="nucleotide sequence ID" value="NZ_CP067089.2"/>
</dbReference>
<dbReference type="GO" id="GO:0008233">
    <property type="term" value="F:peptidase activity"/>
    <property type="evidence" value="ECO:0007669"/>
    <property type="project" value="UniProtKB-KW"/>
</dbReference>
<proteinExistence type="inferred from homology"/>
<dbReference type="NCBIfam" id="NF000672">
    <property type="entry name" value="PRK00033.1-5"/>
    <property type="match status" value="1"/>
</dbReference>
<dbReference type="Proteomes" id="UP000595917">
    <property type="component" value="Chromosome"/>
</dbReference>
<dbReference type="AlphaFoldDB" id="A0A7T8B7V1"/>
<evidence type="ECO:0000313" key="4">
    <source>
        <dbReference type="Proteomes" id="UP000595917"/>
    </source>
</evidence>
<keyword evidence="3" id="KW-0378">Hydrolase</keyword>
<dbReference type="SUPFAM" id="SSF54736">
    <property type="entry name" value="ClpS-like"/>
    <property type="match status" value="1"/>
</dbReference>
<protein>
    <recommendedName>
        <fullName evidence="1">ATP-dependent Clp protease adapter protein ClpS</fullName>
    </recommendedName>
</protein>
<name>A0A7T8B7V1_9SPIR</name>
<evidence type="ECO:0000259" key="2">
    <source>
        <dbReference type="Pfam" id="PF02617"/>
    </source>
</evidence>
<gene>
    <name evidence="1 3" type="primary">clpS</name>
    <name evidence="3" type="ORF">JFL75_13360</name>
</gene>
<keyword evidence="3" id="KW-0645">Protease</keyword>
<dbReference type="HAMAP" id="MF_00302">
    <property type="entry name" value="ClpS"/>
    <property type="match status" value="1"/>
</dbReference>
<sequence length="103" mass="11880">MPENMGNGTQLASKIEEQLKEPEEFRVILLNDDYTTMDFVVEVLMHIFHKSLEDATRIMLDVHLKGRGMVGIYTYDIALTKADQVHSLARQNEFPLRCLVEKV</sequence>
<reference evidence="3" key="1">
    <citation type="submission" date="2021-01" db="EMBL/GenBank/DDBJ databases">
        <title>Description of Breznakiella homolactica.</title>
        <authorList>
            <person name="Song Y."/>
            <person name="Brune A."/>
        </authorList>
    </citation>
    <scope>NUCLEOTIDE SEQUENCE</scope>
    <source>
        <strain evidence="3">RmG30</strain>
    </source>
</reference>
<dbReference type="PANTHER" id="PTHR33473">
    <property type="entry name" value="ATP-DEPENDENT CLP PROTEASE ADAPTER PROTEIN CLPS1, CHLOROPLASTIC"/>
    <property type="match status" value="1"/>
</dbReference>
<accession>A0A7T8B7V1</accession>
<dbReference type="InterPro" id="IPR014719">
    <property type="entry name" value="Ribosomal_bL12_C/ClpS-like"/>
</dbReference>
<dbReference type="KEGG" id="bhc:JFL75_13360"/>
<dbReference type="Gene3D" id="3.30.1390.10">
    <property type="match status" value="1"/>
</dbReference>
<comment type="similarity">
    <text evidence="1">Belongs to the ClpS family.</text>
</comment>
<comment type="subunit">
    <text evidence="1">Binds to the N-terminal domain of the chaperone ClpA.</text>
</comment>
<dbReference type="EMBL" id="CP067089">
    <property type="protein sequence ID" value="QQO07924.1"/>
    <property type="molecule type" value="Genomic_DNA"/>
</dbReference>
<dbReference type="GO" id="GO:0006508">
    <property type="term" value="P:proteolysis"/>
    <property type="evidence" value="ECO:0007669"/>
    <property type="project" value="UniProtKB-UniRule"/>
</dbReference>
<evidence type="ECO:0000256" key="1">
    <source>
        <dbReference type="HAMAP-Rule" id="MF_00302"/>
    </source>
</evidence>
<dbReference type="Pfam" id="PF02617">
    <property type="entry name" value="ClpS"/>
    <property type="match status" value="1"/>
</dbReference>
<organism evidence="3 4">
    <name type="scientific">Breznakiella homolactica</name>
    <dbReference type="NCBI Taxonomy" id="2798577"/>
    <lineage>
        <taxon>Bacteria</taxon>
        <taxon>Pseudomonadati</taxon>
        <taxon>Spirochaetota</taxon>
        <taxon>Spirochaetia</taxon>
        <taxon>Spirochaetales</taxon>
        <taxon>Breznakiellaceae</taxon>
        <taxon>Breznakiella</taxon>
    </lineage>
</organism>
<comment type="function">
    <text evidence="1">Involved in the modulation of the specificity of the ClpAP-mediated ATP-dependent protein degradation.</text>
</comment>
<dbReference type="FunFam" id="3.30.1390.10:FF:000002">
    <property type="entry name" value="ATP-dependent Clp protease adapter protein ClpS"/>
    <property type="match status" value="1"/>
</dbReference>
<dbReference type="InterPro" id="IPR003769">
    <property type="entry name" value="ClpS_core"/>
</dbReference>
<keyword evidence="4" id="KW-1185">Reference proteome</keyword>
<dbReference type="PANTHER" id="PTHR33473:SF19">
    <property type="entry name" value="ATP-DEPENDENT CLP PROTEASE ADAPTER PROTEIN CLPS"/>
    <property type="match status" value="1"/>
</dbReference>
<dbReference type="GO" id="GO:0030163">
    <property type="term" value="P:protein catabolic process"/>
    <property type="evidence" value="ECO:0007669"/>
    <property type="project" value="InterPro"/>
</dbReference>